<evidence type="ECO:0000256" key="4">
    <source>
        <dbReference type="SAM" id="MobiDB-lite"/>
    </source>
</evidence>
<dbReference type="InterPro" id="IPR049255">
    <property type="entry name" value="Apc1_N"/>
</dbReference>
<organism evidence="6 7">
    <name type="scientific">Coccomyxa subellipsoidea</name>
    <dbReference type="NCBI Taxonomy" id="248742"/>
    <lineage>
        <taxon>Eukaryota</taxon>
        <taxon>Viridiplantae</taxon>
        <taxon>Chlorophyta</taxon>
        <taxon>core chlorophytes</taxon>
        <taxon>Trebouxiophyceae</taxon>
        <taxon>Trebouxiophyceae incertae sedis</taxon>
        <taxon>Coccomyxaceae</taxon>
        <taxon>Coccomyxa</taxon>
    </lineage>
</organism>
<name>A0ABR2YB73_9CHLO</name>
<gene>
    <name evidence="6" type="ORF">WJX75_009652</name>
</gene>
<dbReference type="InterPro" id="IPR024990">
    <property type="entry name" value="Apc1"/>
</dbReference>
<evidence type="ECO:0000259" key="5">
    <source>
        <dbReference type="Pfam" id="PF12859"/>
    </source>
</evidence>
<proteinExistence type="predicted"/>
<keyword evidence="1" id="KW-0132">Cell division</keyword>
<evidence type="ECO:0000256" key="2">
    <source>
        <dbReference type="ARBA" id="ARBA00022776"/>
    </source>
</evidence>
<feature type="domain" description="Anaphase-promoting complex subunit 1 N-terminal" evidence="5">
    <location>
        <begin position="56"/>
        <end position="143"/>
    </location>
</feature>
<reference evidence="6 7" key="1">
    <citation type="journal article" date="2024" name="Nat. Commun.">
        <title>Phylogenomics reveals the evolutionary origins of lichenization in chlorophyte algae.</title>
        <authorList>
            <person name="Puginier C."/>
            <person name="Libourel C."/>
            <person name="Otte J."/>
            <person name="Skaloud P."/>
            <person name="Haon M."/>
            <person name="Grisel S."/>
            <person name="Petersen M."/>
            <person name="Berrin J.G."/>
            <person name="Delaux P.M."/>
            <person name="Dal Grande F."/>
            <person name="Keller J."/>
        </authorList>
    </citation>
    <scope>NUCLEOTIDE SEQUENCE [LARGE SCALE GENOMIC DNA]</scope>
    <source>
        <strain evidence="6 7">SAG 216-7</strain>
    </source>
</reference>
<keyword evidence="2" id="KW-0498">Mitosis</keyword>
<keyword evidence="7" id="KW-1185">Reference proteome</keyword>
<evidence type="ECO:0000313" key="6">
    <source>
        <dbReference type="EMBL" id="KAK9901384.1"/>
    </source>
</evidence>
<evidence type="ECO:0000256" key="3">
    <source>
        <dbReference type="ARBA" id="ARBA00023306"/>
    </source>
</evidence>
<protein>
    <recommendedName>
        <fullName evidence="5">Anaphase-promoting complex subunit 1 N-terminal domain-containing protein</fullName>
    </recommendedName>
</protein>
<dbReference type="PANTHER" id="PTHR12827">
    <property type="entry name" value="MEIOTIC CHECKPOINT REGULATOR TSG24 FAMILY MEMBER"/>
    <property type="match status" value="1"/>
</dbReference>
<dbReference type="EMBL" id="JALJOT010000018">
    <property type="protein sequence ID" value="KAK9901384.1"/>
    <property type="molecule type" value="Genomic_DNA"/>
</dbReference>
<evidence type="ECO:0000313" key="7">
    <source>
        <dbReference type="Proteomes" id="UP001491310"/>
    </source>
</evidence>
<comment type="caution">
    <text evidence="6">The sequence shown here is derived from an EMBL/GenBank/DDBJ whole genome shotgun (WGS) entry which is preliminary data.</text>
</comment>
<dbReference type="Pfam" id="PF12859">
    <property type="entry name" value="ANAPC1"/>
    <property type="match status" value="1"/>
</dbReference>
<sequence length="243" mass="26388">MELINNLSTCKAAINLGVHTSYGEKCLNEACKSNFEIARSSSGQLHFGGRSSVLGEDAFDEEICWCGNRVVWSAARIVRRCFTLDSTVLQVAWAKFADNGASSTLCMLQQSQLTTYTLNGHLQTVPVPASVTSLHPVPQGLLLNGAESARCSILTHPLEEVQALSAEFTTDVSASWQGERVIWSSPELPYLATYSKKLGRLALWHIKYGDPAPTQHPAGLQPRTPAQLLRPPNGGIPQSASKR</sequence>
<evidence type="ECO:0000256" key="1">
    <source>
        <dbReference type="ARBA" id="ARBA00022618"/>
    </source>
</evidence>
<keyword evidence="3" id="KW-0131">Cell cycle</keyword>
<dbReference type="PANTHER" id="PTHR12827:SF3">
    <property type="entry name" value="ANAPHASE-PROMOTING COMPLEX SUBUNIT 1"/>
    <property type="match status" value="1"/>
</dbReference>
<dbReference type="Proteomes" id="UP001491310">
    <property type="component" value="Unassembled WGS sequence"/>
</dbReference>
<feature type="region of interest" description="Disordered" evidence="4">
    <location>
        <begin position="214"/>
        <end position="243"/>
    </location>
</feature>
<accession>A0ABR2YB73</accession>